<sequence>MTRAISSDRWKWRFFGCKSIGETFSYEFRLHSVPPSDSMVSLPPSDSTECAEKTPSPTYFFYFLISK</sequence>
<proteinExistence type="predicted"/>
<protein>
    <submittedName>
        <fullName evidence="1">AlNc14C130G6938 protein</fullName>
    </submittedName>
</protein>
<evidence type="ECO:0000313" key="1">
    <source>
        <dbReference type="EMBL" id="CCA21689.1"/>
    </source>
</evidence>
<dbReference type="HOGENOM" id="CLU_2817772_0_0_1"/>
<reference evidence="1" key="1">
    <citation type="journal article" date="2011" name="PLoS Biol.">
        <title>Gene gain and loss during evolution of obligate parasitism in the white rust pathogen of Arabidopsis thaliana.</title>
        <authorList>
            <person name="Kemen E."/>
            <person name="Gardiner A."/>
            <person name="Schultz-Larsen T."/>
            <person name="Kemen A.C."/>
            <person name="Balmuth A.L."/>
            <person name="Robert-Seilaniantz A."/>
            <person name="Bailey K."/>
            <person name="Holub E."/>
            <person name="Studholme D.J."/>
            <person name="Maclean D."/>
            <person name="Jones J.D."/>
        </authorList>
    </citation>
    <scope>NUCLEOTIDE SEQUENCE</scope>
</reference>
<reference evidence="1" key="2">
    <citation type="submission" date="2011-02" db="EMBL/GenBank/DDBJ databases">
        <authorList>
            <person name="MacLean D."/>
        </authorList>
    </citation>
    <scope>NUCLEOTIDE SEQUENCE</scope>
</reference>
<dbReference type="EMBL" id="FR824175">
    <property type="protein sequence ID" value="CCA21689.1"/>
    <property type="molecule type" value="Genomic_DNA"/>
</dbReference>
<name>F0WK86_9STRA</name>
<gene>
    <name evidence="1" type="primary">AlNc14C130G6938</name>
    <name evidence="1" type="ORF">ALNC14_078320</name>
</gene>
<organism evidence="1">
    <name type="scientific">Albugo laibachii Nc14</name>
    <dbReference type="NCBI Taxonomy" id="890382"/>
    <lineage>
        <taxon>Eukaryota</taxon>
        <taxon>Sar</taxon>
        <taxon>Stramenopiles</taxon>
        <taxon>Oomycota</taxon>
        <taxon>Peronosporomycetes</taxon>
        <taxon>Albuginales</taxon>
        <taxon>Albuginaceae</taxon>
        <taxon>Albugo</taxon>
    </lineage>
</organism>
<dbReference type="AlphaFoldDB" id="F0WK86"/>
<accession>F0WK86</accession>